<proteinExistence type="predicted"/>
<dbReference type="AlphaFoldDB" id="A0A2P2LUV8"/>
<dbReference type="EMBL" id="GGEC01041261">
    <property type="protein sequence ID" value="MBX21745.1"/>
    <property type="molecule type" value="Transcribed_RNA"/>
</dbReference>
<protein>
    <submittedName>
        <fullName evidence="2">Uncharacterized protein</fullName>
    </submittedName>
</protein>
<accession>A0A2P2LUV8</accession>
<feature type="region of interest" description="Disordered" evidence="1">
    <location>
        <begin position="1"/>
        <end position="22"/>
    </location>
</feature>
<evidence type="ECO:0000313" key="2">
    <source>
        <dbReference type="EMBL" id="MBX21745.1"/>
    </source>
</evidence>
<organism evidence="2">
    <name type="scientific">Rhizophora mucronata</name>
    <name type="common">Asiatic mangrove</name>
    <dbReference type="NCBI Taxonomy" id="61149"/>
    <lineage>
        <taxon>Eukaryota</taxon>
        <taxon>Viridiplantae</taxon>
        <taxon>Streptophyta</taxon>
        <taxon>Embryophyta</taxon>
        <taxon>Tracheophyta</taxon>
        <taxon>Spermatophyta</taxon>
        <taxon>Magnoliopsida</taxon>
        <taxon>eudicotyledons</taxon>
        <taxon>Gunneridae</taxon>
        <taxon>Pentapetalae</taxon>
        <taxon>rosids</taxon>
        <taxon>fabids</taxon>
        <taxon>Malpighiales</taxon>
        <taxon>Rhizophoraceae</taxon>
        <taxon>Rhizophora</taxon>
    </lineage>
</organism>
<reference evidence="2" key="1">
    <citation type="submission" date="2018-02" db="EMBL/GenBank/DDBJ databases">
        <title>Rhizophora mucronata_Transcriptome.</title>
        <authorList>
            <person name="Meera S.P."/>
            <person name="Sreeshan A."/>
            <person name="Augustine A."/>
        </authorList>
    </citation>
    <scope>NUCLEOTIDE SEQUENCE</scope>
    <source>
        <tissue evidence="2">Leaf</tissue>
    </source>
</reference>
<evidence type="ECO:0000256" key="1">
    <source>
        <dbReference type="SAM" id="MobiDB-lite"/>
    </source>
</evidence>
<name>A0A2P2LUV8_RHIMU</name>
<sequence length="29" mass="3331">MSWLFRSVQSNDADSSSSSSSSFWLIYRV</sequence>